<evidence type="ECO:0000313" key="4">
    <source>
        <dbReference type="Proteomes" id="UP001183794"/>
    </source>
</evidence>
<organism evidence="3 4">
    <name type="scientific">Enteractinococcus fodinae</name>
    <dbReference type="NCBI Taxonomy" id="684663"/>
    <lineage>
        <taxon>Bacteria</taxon>
        <taxon>Bacillati</taxon>
        <taxon>Actinomycetota</taxon>
        <taxon>Actinomycetes</taxon>
        <taxon>Micrococcales</taxon>
        <taxon>Micrococcaceae</taxon>
    </lineage>
</organism>
<dbReference type="SUPFAM" id="SSF53720">
    <property type="entry name" value="ALDH-like"/>
    <property type="match status" value="1"/>
</dbReference>
<feature type="domain" description="Aldehyde dehydrogenase" evidence="2">
    <location>
        <begin position="15"/>
        <end position="461"/>
    </location>
</feature>
<dbReference type="InterPro" id="IPR016163">
    <property type="entry name" value="Ald_DH_C"/>
</dbReference>
<dbReference type="InterPro" id="IPR047110">
    <property type="entry name" value="GABD/Sad-like"/>
</dbReference>
<dbReference type="PANTHER" id="PTHR43217:SF2">
    <property type="entry name" value="SUCCINATE-SEMIALDEHYDE DEHYDROGENASE [NADP(+)]"/>
    <property type="match status" value="1"/>
</dbReference>
<gene>
    <name evidence="3" type="ORF">J2S62_000307</name>
</gene>
<proteinExistence type="predicted"/>
<accession>A0ABU2AXH4</accession>
<evidence type="ECO:0000313" key="3">
    <source>
        <dbReference type="EMBL" id="MDR7346050.1"/>
    </source>
</evidence>
<evidence type="ECO:0000256" key="1">
    <source>
        <dbReference type="ARBA" id="ARBA00023002"/>
    </source>
</evidence>
<dbReference type="Pfam" id="PF00171">
    <property type="entry name" value="Aldedh"/>
    <property type="match status" value="1"/>
</dbReference>
<dbReference type="EC" id="1.2.1.20" evidence="3"/>
<dbReference type="Gene3D" id="3.40.605.10">
    <property type="entry name" value="Aldehyde Dehydrogenase, Chain A, domain 1"/>
    <property type="match status" value="1"/>
</dbReference>
<keyword evidence="1 3" id="KW-0560">Oxidoreductase</keyword>
<dbReference type="InterPro" id="IPR015590">
    <property type="entry name" value="Aldehyde_DH_dom"/>
</dbReference>
<dbReference type="RefSeq" id="WP_310170489.1">
    <property type="nucleotide sequence ID" value="NZ_BAABHE010000002.1"/>
</dbReference>
<comment type="caution">
    <text evidence="3">The sequence shown here is derived from an EMBL/GenBank/DDBJ whole genome shotgun (WGS) entry which is preliminary data.</text>
</comment>
<dbReference type="InterPro" id="IPR016161">
    <property type="entry name" value="Ald_DH/histidinol_DH"/>
</dbReference>
<protein>
    <submittedName>
        <fullName evidence="3">Succinate-semialdehyde dehydrogenase/glutarate-semialdehyde dehydrogenase</fullName>
        <ecNumber evidence="3">1.2.1.16</ecNumber>
        <ecNumber evidence="3">1.2.1.20</ecNumber>
        <ecNumber evidence="3">1.2.1.79</ecNumber>
    </submittedName>
</protein>
<dbReference type="EC" id="1.2.1.16" evidence="3"/>
<dbReference type="InterPro" id="IPR016162">
    <property type="entry name" value="Ald_DH_N"/>
</dbReference>
<dbReference type="Gene3D" id="3.40.309.10">
    <property type="entry name" value="Aldehyde Dehydrogenase, Chain A, domain 2"/>
    <property type="match status" value="1"/>
</dbReference>
<dbReference type="GO" id="GO:0102810">
    <property type="term" value="F:glutarate-semialdehyde dehydrogenase (NADP+) activity"/>
    <property type="evidence" value="ECO:0007669"/>
    <property type="project" value="UniProtKB-EC"/>
</dbReference>
<sequence>MSYPIESNAPSVTGFRTQDPRTNEVLEVFDYLSDEQVSAALAAAQEASTHWKTRSVADRADIAYRVADLIHERRAELAQIAAIEIGKAVDQVDAELQECVDICRYYAEHGPRFAAEEILSDDKNRRAVLQRRPLGVLLGIMPWNFPYYQVARFVAPNLVLGNSIVLKHAETCPRSALALEQVFLDGGVPEGVYQNMFVTHGQIEKIIADDRIQGVSLTGSERAGAAVAATAGSYLKKVVLELGGSDAHIYLSAADIRAAARQAVDQRMDNMGQACTSNKRLLVHEGFYDEFVDEAVQYVSSLEQGDPLQPRQGTYYPLSSEAAADNLIQQLQRAVDQGATLLTGGERLNAPGAWVRPAVLTDVTESMDAYREEFFGPVVTIYKIRNEEDAVTMANDSPFGLAGAVFSEDRTQAERVAQQLDVGMSHVNIGGSEAADMPFGGVKHSGFGRELGPLGMDEFVNKRLYYINKT</sequence>
<dbReference type="EMBL" id="JAVDYJ010000001">
    <property type="protein sequence ID" value="MDR7346050.1"/>
    <property type="molecule type" value="Genomic_DNA"/>
</dbReference>
<name>A0ABU2AXH4_9MICC</name>
<dbReference type="PANTHER" id="PTHR43217">
    <property type="entry name" value="SUCCINATE SEMIALDEHYDE DEHYDROGENASE [NAD(P)+] SAD"/>
    <property type="match status" value="1"/>
</dbReference>
<keyword evidence="4" id="KW-1185">Reference proteome</keyword>
<dbReference type="Proteomes" id="UP001183794">
    <property type="component" value="Unassembled WGS sequence"/>
</dbReference>
<evidence type="ECO:0000259" key="2">
    <source>
        <dbReference type="Pfam" id="PF00171"/>
    </source>
</evidence>
<dbReference type="EC" id="1.2.1.79" evidence="3"/>
<reference evidence="3 4" key="1">
    <citation type="submission" date="2023-07" db="EMBL/GenBank/DDBJ databases">
        <title>Sequencing the genomes of 1000 actinobacteria strains.</title>
        <authorList>
            <person name="Klenk H.-P."/>
        </authorList>
    </citation>
    <scope>NUCLEOTIDE SEQUENCE [LARGE SCALE GENOMIC DNA]</scope>
    <source>
        <strain evidence="3 4">DSM 22966</strain>
    </source>
</reference>
<dbReference type="GO" id="GO:0036243">
    <property type="term" value="F:succinate-semialdehyde dehydrogenase (NADP+) activity"/>
    <property type="evidence" value="ECO:0007669"/>
    <property type="project" value="UniProtKB-EC"/>
</dbReference>